<gene>
    <name evidence="5" type="ORF">J2Z32_002856</name>
</gene>
<evidence type="ECO:0000256" key="1">
    <source>
        <dbReference type="ARBA" id="ARBA00006432"/>
    </source>
</evidence>
<dbReference type="Pfam" id="PF00501">
    <property type="entry name" value="AMP-binding"/>
    <property type="match status" value="1"/>
</dbReference>
<feature type="domain" description="AMP-dependent synthetase/ligase" evidence="3">
    <location>
        <begin position="19"/>
        <end position="354"/>
    </location>
</feature>
<protein>
    <submittedName>
        <fullName evidence="5">Acyl-CoA synthetase (AMP-forming)/AMP-acid ligase II</fullName>
    </submittedName>
</protein>
<reference evidence="5 6" key="1">
    <citation type="submission" date="2021-03" db="EMBL/GenBank/DDBJ databases">
        <title>Genomic Encyclopedia of Type Strains, Phase IV (KMG-IV): sequencing the most valuable type-strain genomes for metagenomic binning, comparative biology and taxonomic classification.</title>
        <authorList>
            <person name="Goeker M."/>
        </authorList>
    </citation>
    <scope>NUCLEOTIDE SEQUENCE [LARGE SCALE GENOMIC DNA]</scope>
    <source>
        <strain evidence="5 6">DSM 14349</strain>
    </source>
</reference>
<dbReference type="PROSITE" id="PS00455">
    <property type="entry name" value="AMP_BINDING"/>
    <property type="match status" value="1"/>
</dbReference>
<dbReference type="EMBL" id="JAGGKG010000013">
    <property type="protein sequence ID" value="MBP1906207.1"/>
    <property type="molecule type" value="Genomic_DNA"/>
</dbReference>
<dbReference type="Proteomes" id="UP001519272">
    <property type="component" value="Unassembled WGS sequence"/>
</dbReference>
<dbReference type="InterPro" id="IPR042099">
    <property type="entry name" value="ANL_N_sf"/>
</dbReference>
<proteinExistence type="inferred from homology"/>
<keyword evidence="2 5" id="KW-0436">Ligase</keyword>
<dbReference type="Gene3D" id="3.40.50.12780">
    <property type="entry name" value="N-terminal domain of ligase-like"/>
    <property type="match status" value="1"/>
</dbReference>
<name>A0ABS4FUG4_9BACL</name>
<dbReference type="Gene3D" id="3.30.300.30">
    <property type="match status" value="1"/>
</dbReference>
<dbReference type="GO" id="GO:0016874">
    <property type="term" value="F:ligase activity"/>
    <property type="evidence" value="ECO:0007669"/>
    <property type="project" value="UniProtKB-KW"/>
</dbReference>
<dbReference type="Pfam" id="PF13193">
    <property type="entry name" value="AMP-binding_C"/>
    <property type="match status" value="1"/>
</dbReference>
<evidence type="ECO:0000259" key="3">
    <source>
        <dbReference type="Pfam" id="PF00501"/>
    </source>
</evidence>
<keyword evidence="6" id="KW-1185">Reference proteome</keyword>
<dbReference type="PANTHER" id="PTHR43201:SF5">
    <property type="entry name" value="MEDIUM-CHAIN ACYL-COA LIGASE ACSF2, MITOCHONDRIAL"/>
    <property type="match status" value="1"/>
</dbReference>
<evidence type="ECO:0000259" key="4">
    <source>
        <dbReference type="Pfam" id="PF13193"/>
    </source>
</evidence>
<dbReference type="CDD" id="cd04433">
    <property type="entry name" value="AFD_class_I"/>
    <property type="match status" value="1"/>
</dbReference>
<dbReference type="InterPro" id="IPR020845">
    <property type="entry name" value="AMP-binding_CS"/>
</dbReference>
<evidence type="ECO:0000313" key="5">
    <source>
        <dbReference type="EMBL" id="MBP1906207.1"/>
    </source>
</evidence>
<dbReference type="PANTHER" id="PTHR43201">
    <property type="entry name" value="ACYL-COA SYNTHETASE"/>
    <property type="match status" value="1"/>
</dbReference>
<dbReference type="InterPro" id="IPR000873">
    <property type="entry name" value="AMP-dep_synth/lig_dom"/>
</dbReference>
<dbReference type="RefSeq" id="WP_210089808.1">
    <property type="nucleotide sequence ID" value="NZ_JAGGKG010000013.1"/>
</dbReference>
<comment type="caution">
    <text evidence="5">The sequence shown here is derived from an EMBL/GenBank/DDBJ whole genome shotgun (WGS) entry which is preliminary data.</text>
</comment>
<evidence type="ECO:0000313" key="6">
    <source>
        <dbReference type="Proteomes" id="UP001519272"/>
    </source>
</evidence>
<organism evidence="5 6">
    <name type="scientific">Paenibacillus turicensis</name>
    <dbReference type="NCBI Taxonomy" id="160487"/>
    <lineage>
        <taxon>Bacteria</taxon>
        <taxon>Bacillati</taxon>
        <taxon>Bacillota</taxon>
        <taxon>Bacilli</taxon>
        <taxon>Bacillales</taxon>
        <taxon>Paenibacillaceae</taxon>
        <taxon>Paenibacillus</taxon>
    </lineage>
</organism>
<comment type="similarity">
    <text evidence="1">Belongs to the ATP-dependent AMP-binding enzyme family.</text>
</comment>
<accession>A0ABS4FUG4</accession>
<dbReference type="InterPro" id="IPR045851">
    <property type="entry name" value="AMP-bd_C_sf"/>
</dbReference>
<evidence type="ECO:0000256" key="2">
    <source>
        <dbReference type="ARBA" id="ARBA00022598"/>
    </source>
</evidence>
<dbReference type="SUPFAM" id="SSF56801">
    <property type="entry name" value="Acetyl-CoA synthetase-like"/>
    <property type="match status" value="1"/>
</dbReference>
<sequence>MSYYNLKEIIENMKSSYSIALVNCKDEQLSYKDLFTFSAIVANKLKNSSKNVIMLLPNDFPFVISLFASWFAGKTVIPLGEQLTDAEISAIAENCNADTIIMESADNNRELTGLHTIVLTEHLVQEQKDINNNYESNYDSELEYNPLALILPTTGTSSNPKYVELTHGNILSALKGIAESFELEEGSCELIIGPLRYVASLIAQLLVVLYHKGKLVIYQGAINPVKIAKLIKQYEVVFSGATASLAKIVFNNASAEDLASLKGLVMGGEPVTKSFTEELANTLPNCRIMQCYGMTETCSMITGYVGDGAVPLGSAGKPMPHIKIAIIDENGEECPIGTRGQIVVKGDCVTKGYYKNPTMNAVTFVNDWFRTGDLGMFDEQGYLYVLGRIKNMLIVGGQNVYPEEIEECLLSHQDVQNAFVYGVKHEVLGEAPIAKVVLVSGASVTEKMLYLYCKERLSSFKIPKQILFEEQVELNATGKQVRIKQDNLT</sequence>
<dbReference type="InterPro" id="IPR025110">
    <property type="entry name" value="AMP-bd_C"/>
</dbReference>
<feature type="domain" description="AMP-binding enzyme C-terminal" evidence="4">
    <location>
        <begin position="404"/>
        <end position="479"/>
    </location>
</feature>